<keyword evidence="2" id="KW-0238">DNA-binding</keyword>
<organism evidence="5 6">
    <name type="scientific">Candidatus Daviesbacteria bacterium GW2011_GWC2_40_12</name>
    <dbReference type="NCBI Taxonomy" id="1618431"/>
    <lineage>
        <taxon>Bacteria</taxon>
        <taxon>Candidatus Daviesiibacteriota</taxon>
    </lineage>
</organism>
<dbReference type="InterPro" id="IPR016032">
    <property type="entry name" value="Sig_transdc_resp-reg_C-effctor"/>
</dbReference>
<dbReference type="PROSITE" id="PS50043">
    <property type="entry name" value="HTH_LUXR_2"/>
    <property type="match status" value="1"/>
</dbReference>
<name>A0A0G0QM88_9BACT</name>
<evidence type="ECO:0000313" key="5">
    <source>
        <dbReference type="EMBL" id="KKR41549.1"/>
    </source>
</evidence>
<dbReference type="InterPro" id="IPR000792">
    <property type="entry name" value="Tscrpt_reg_LuxR_C"/>
</dbReference>
<dbReference type="InterPro" id="IPR036388">
    <property type="entry name" value="WH-like_DNA-bd_sf"/>
</dbReference>
<gene>
    <name evidence="5" type="ORF">UT77_C0009G0007</name>
</gene>
<dbReference type="PANTHER" id="PTHR44688:SF16">
    <property type="entry name" value="DNA-BINDING TRANSCRIPTIONAL ACTIVATOR DEVR_DOSR"/>
    <property type="match status" value="1"/>
</dbReference>
<dbReference type="Gene3D" id="1.10.10.10">
    <property type="entry name" value="Winged helix-like DNA-binding domain superfamily/Winged helix DNA-binding domain"/>
    <property type="match status" value="1"/>
</dbReference>
<dbReference type="SMART" id="SM00421">
    <property type="entry name" value="HTH_LUXR"/>
    <property type="match status" value="1"/>
</dbReference>
<evidence type="ECO:0000256" key="2">
    <source>
        <dbReference type="ARBA" id="ARBA00023125"/>
    </source>
</evidence>
<dbReference type="Proteomes" id="UP000034881">
    <property type="component" value="Unassembled WGS sequence"/>
</dbReference>
<dbReference type="EMBL" id="LBYB01000009">
    <property type="protein sequence ID" value="KKR41549.1"/>
    <property type="molecule type" value="Genomic_DNA"/>
</dbReference>
<dbReference type="SUPFAM" id="SSF46894">
    <property type="entry name" value="C-terminal effector domain of the bipartite response regulators"/>
    <property type="match status" value="1"/>
</dbReference>
<evidence type="ECO:0000313" key="6">
    <source>
        <dbReference type="Proteomes" id="UP000034881"/>
    </source>
</evidence>
<keyword evidence="3" id="KW-0804">Transcription</keyword>
<dbReference type="GO" id="GO:0006355">
    <property type="term" value="P:regulation of DNA-templated transcription"/>
    <property type="evidence" value="ECO:0007669"/>
    <property type="project" value="InterPro"/>
</dbReference>
<dbReference type="PRINTS" id="PR00038">
    <property type="entry name" value="HTHLUXR"/>
</dbReference>
<reference evidence="5 6" key="1">
    <citation type="journal article" date="2015" name="Nature">
        <title>rRNA introns, odd ribosomes, and small enigmatic genomes across a large radiation of phyla.</title>
        <authorList>
            <person name="Brown C.T."/>
            <person name="Hug L.A."/>
            <person name="Thomas B.C."/>
            <person name="Sharon I."/>
            <person name="Castelle C.J."/>
            <person name="Singh A."/>
            <person name="Wilkins M.J."/>
            <person name="Williams K.H."/>
            <person name="Banfield J.F."/>
        </authorList>
    </citation>
    <scope>NUCLEOTIDE SEQUENCE [LARGE SCALE GENOMIC DNA]</scope>
</reference>
<dbReference type="GO" id="GO:0003677">
    <property type="term" value="F:DNA binding"/>
    <property type="evidence" value="ECO:0007669"/>
    <property type="project" value="UniProtKB-KW"/>
</dbReference>
<accession>A0A0G0QM88</accession>
<protein>
    <recommendedName>
        <fullName evidence="4">HTH luxR-type domain-containing protein</fullName>
    </recommendedName>
</protein>
<evidence type="ECO:0000256" key="1">
    <source>
        <dbReference type="ARBA" id="ARBA00023015"/>
    </source>
</evidence>
<evidence type="ECO:0000259" key="4">
    <source>
        <dbReference type="PROSITE" id="PS50043"/>
    </source>
</evidence>
<keyword evidence="1" id="KW-0805">Transcription regulation</keyword>
<dbReference type="PANTHER" id="PTHR44688">
    <property type="entry name" value="DNA-BINDING TRANSCRIPTIONAL ACTIVATOR DEVR_DOSR"/>
    <property type="match status" value="1"/>
</dbReference>
<proteinExistence type="predicted"/>
<dbReference type="AlphaFoldDB" id="A0A0G0QM88"/>
<dbReference type="Pfam" id="PF00196">
    <property type="entry name" value="GerE"/>
    <property type="match status" value="1"/>
</dbReference>
<sequence>MRQECLTPRELQVAGLLAVGFSRVEIATKIGCSPLTVRGHLSVIYTKVGAWDALEAVLRLAERGILNTSRVEAELDLSRFGLLSPAQTKVMEALIVEHPPTFAAIGARLFLASSTVTNHMYEISKIMQTHQTKPNKTLLGMGYWLRSNKQPKT</sequence>
<feature type="domain" description="HTH luxR-type" evidence="4">
    <location>
        <begin position="1"/>
        <end position="64"/>
    </location>
</feature>
<evidence type="ECO:0000256" key="3">
    <source>
        <dbReference type="ARBA" id="ARBA00023163"/>
    </source>
</evidence>
<comment type="caution">
    <text evidence="5">The sequence shown here is derived from an EMBL/GenBank/DDBJ whole genome shotgun (WGS) entry which is preliminary data.</text>
</comment>